<sequence length="353" mass="40636">MKHLVLLFAFLLSGLCASAQEIFIGADFDTRFDNREDSGCLIDDSGTYFGLRLTPKAGLIWAEKNRLVVAVDLFQHFGDDHNFLSRVRPQIYYQFDAPKVRALAGIFPRSLLLGRYHSAFFDSAYAFYNNRIQGLGAHYLNDEGSFVEFYLDWEGMQSADTREQFRILSAGEYKWSHWYAGYTLSVMHFAKSSTPDPEIPGELPEGVVDNMLVNPYVGYRYTGRYEFNASLGYLQSLQRDRRTEQGWETPKGGRIELSVKRWGVFINNALYVGENLMPFWDIYGSALYANSTFYGTTRDFYNRTTIGYDRRFFNDTVGVYAGLIFQYDGQSMGLHQVVRLSVNLQKTVYRPKK</sequence>
<protein>
    <recommendedName>
        <fullName evidence="4">DUF4421 domain-containing protein</fullName>
    </recommendedName>
</protein>
<evidence type="ECO:0000256" key="1">
    <source>
        <dbReference type="SAM" id="SignalP"/>
    </source>
</evidence>
<feature type="signal peptide" evidence="1">
    <location>
        <begin position="1"/>
        <end position="19"/>
    </location>
</feature>
<reference evidence="2" key="1">
    <citation type="journal article" date="2021" name="PeerJ">
        <title>Extensive microbial diversity within the chicken gut microbiome revealed by metagenomics and culture.</title>
        <authorList>
            <person name="Gilroy R."/>
            <person name="Ravi A."/>
            <person name="Getino M."/>
            <person name="Pursley I."/>
            <person name="Horton D.L."/>
            <person name="Alikhan N.F."/>
            <person name="Baker D."/>
            <person name="Gharbi K."/>
            <person name="Hall N."/>
            <person name="Watson M."/>
            <person name="Adriaenssens E.M."/>
            <person name="Foster-Nyarko E."/>
            <person name="Jarju S."/>
            <person name="Secka A."/>
            <person name="Antonio M."/>
            <person name="Oren A."/>
            <person name="Chaudhuri R.R."/>
            <person name="La Ragione R."/>
            <person name="Hildebrand F."/>
            <person name="Pallen M.J."/>
        </authorList>
    </citation>
    <scope>NUCLEOTIDE SEQUENCE</scope>
    <source>
        <strain evidence="2">CHK169-11906</strain>
    </source>
</reference>
<evidence type="ECO:0008006" key="4">
    <source>
        <dbReference type="Google" id="ProtNLM"/>
    </source>
</evidence>
<gene>
    <name evidence="2" type="ORF">H9779_01325</name>
</gene>
<dbReference type="AlphaFoldDB" id="A0A9D2L369"/>
<keyword evidence="1" id="KW-0732">Signal</keyword>
<accession>A0A9D2L369</accession>
<reference evidence="2" key="2">
    <citation type="submission" date="2021-04" db="EMBL/GenBank/DDBJ databases">
        <authorList>
            <person name="Gilroy R."/>
        </authorList>
    </citation>
    <scope>NUCLEOTIDE SEQUENCE</scope>
    <source>
        <strain evidence="2">CHK169-11906</strain>
    </source>
</reference>
<feature type="chain" id="PRO_5038811576" description="DUF4421 domain-containing protein" evidence="1">
    <location>
        <begin position="20"/>
        <end position="353"/>
    </location>
</feature>
<name>A0A9D2L369_9BACT</name>
<evidence type="ECO:0000313" key="3">
    <source>
        <dbReference type="Proteomes" id="UP000824259"/>
    </source>
</evidence>
<organism evidence="2 3">
    <name type="scientific">Candidatus Alistipes avicola</name>
    <dbReference type="NCBI Taxonomy" id="2838432"/>
    <lineage>
        <taxon>Bacteria</taxon>
        <taxon>Pseudomonadati</taxon>
        <taxon>Bacteroidota</taxon>
        <taxon>Bacteroidia</taxon>
        <taxon>Bacteroidales</taxon>
        <taxon>Rikenellaceae</taxon>
        <taxon>Alistipes</taxon>
    </lineage>
</organism>
<proteinExistence type="predicted"/>
<comment type="caution">
    <text evidence="2">The sequence shown here is derived from an EMBL/GenBank/DDBJ whole genome shotgun (WGS) entry which is preliminary data.</text>
</comment>
<dbReference type="EMBL" id="DWYR01000005">
    <property type="protein sequence ID" value="HJA98228.1"/>
    <property type="molecule type" value="Genomic_DNA"/>
</dbReference>
<dbReference type="Proteomes" id="UP000824259">
    <property type="component" value="Unassembled WGS sequence"/>
</dbReference>
<evidence type="ECO:0000313" key="2">
    <source>
        <dbReference type="EMBL" id="HJA98228.1"/>
    </source>
</evidence>